<feature type="compositionally biased region" description="Basic residues" evidence="6">
    <location>
        <begin position="1090"/>
        <end position="1100"/>
    </location>
</feature>
<feature type="compositionally biased region" description="Basic residues" evidence="6">
    <location>
        <begin position="3172"/>
        <end position="3185"/>
    </location>
</feature>
<feature type="compositionally biased region" description="Basic residues" evidence="6">
    <location>
        <begin position="785"/>
        <end position="797"/>
    </location>
</feature>
<feature type="compositionally biased region" description="Basic and acidic residues" evidence="6">
    <location>
        <begin position="1189"/>
        <end position="1208"/>
    </location>
</feature>
<feature type="compositionally biased region" description="Basic residues" evidence="6">
    <location>
        <begin position="1071"/>
        <end position="1080"/>
    </location>
</feature>
<feature type="region of interest" description="Disordered" evidence="6">
    <location>
        <begin position="758"/>
        <end position="803"/>
    </location>
</feature>
<dbReference type="SUPFAM" id="SSF51905">
    <property type="entry name" value="FAD/NAD(P)-binding domain"/>
    <property type="match status" value="1"/>
</dbReference>
<dbReference type="InterPro" id="IPR051473">
    <property type="entry name" value="P2Ox-like"/>
</dbReference>
<feature type="compositionally biased region" description="Basic residues" evidence="6">
    <location>
        <begin position="1350"/>
        <end position="1364"/>
    </location>
</feature>
<feature type="compositionally biased region" description="Low complexity" evidence="6">
    <location>
        <begin position="877"/>
        <end position="888"/>
    </location>
</feature>
<feature type="region of interest" description="Disordered" evidence="6">
    <location>
        <begin position="1920"/>
        <end position="1954"/>
    </location>
</feature>
<keyword evidence="3" id="KW-0285">Flavoprotein</keyword>
<keyword evidence="5" id="KW-0560">Oxidoreductase</keyword>
<feature type="region of interest" description="Disordered" evidence="6">
    <location>
        <begin position="575"/>
        <end position="602"/>
    </location>
</feature>
<feature type="compositionally biased region" description="Basic and acidic residues" evidence="6">
    <location>
        <begin position="3284"/>
        <end position="3297"/>
    </location>
</feature>
<dbReference type="GO" id="GO:0016614">
    <property type="term" value="F:oxidoreductase activity, acting on CH-OH group of donors"/>
    <property type="evidence" value="ECO:0007669"/>
    <property type="project" value="InterPro"/>
</dbReference>
<dbReference type="Pfam" id="PF13450">
    <property type="entry name" value="NAD_binding_8"/>
    <property type="match status" value="1"/>
</dbReference>
<feature type="compositionally biased region" description="Basic residues" evidence="6">
    <location>
        <begin position="1409"/>
        <end position="1434"/>
    </location>
</feature>
<comment type="caution">
    <text evidence="8">The sequence shown here is derived from an EMBL/GenBank/DDBJ whole genome shotgun (WGS) entry which is preliminary data.</text>
</comment>
<feature type="compositionally biased region" description="Basic residues" evidence="6">
    <location>
        <begin position="1930"/>
        <end position="1945"/>
    </location>
</feature>
<feature type="compositionally biased region" description="Basic residues" evidence="6">
    <location>
        <begin position="2038"/>
        <end position="2056"/>
    </location>
</feature>
<dbReference type="InterPro" id="IPR036188">
    <property type="entry name" value="FAD/NAD-bd_sf"/>
</dbReference>
<feature type="region of interest" description="Disordered" evidence="6">
    <location>
        <begin position="835"/>
        <end position="930"/>
    </location>
</feature>
<dbReference type="EMBL" id="BKCJ010000003">
    <property type="protein sequence ID" value="GEU28265.1"/>
    <property type="molecule type" value="Genomic_DNA"/>
</dbReference>
<feature type="compositionally biased region" description="Gly residues" evidence="6">
    <location>
        <begin position="1389"/>
        <end position="1400"/>
    </location>
</feature>
<feature type="compositionally biased region" description="Low complexity" evidence="6">
    <location>
        <begin position="1036"/>
        <end position="1049"/>
    </location>
</feature>
<feature type="compositionally biased region" description="Basic and acidic residues" evidence="6">
    <location>
        <begin position="3186"/>
        <end position="3204"/>
    </location>
</feature>
<proteinExistence type="inferred from homology"/>
<feature type="compositionally biased region" description="Basic residues" evidence="6">
    <location>
        <begin position="1158"/>
        <end position="1171"/>
    </location>
</feature>
<name>A0A699GJH1_TANCI</name>
<comment type="similarity">
    <text evidence="2">Belongs to the GMC oxidoreductase family.</text>
</comment>
<evidence type="ECO:0000256" key="5">
    <source>
        <dbReference type="ARBA" id="ARBA00023002"/>
    </source>
</evidence>
<evidence type="ECO:0000256" key="1">
    <source>
        <dbReference type="ARBA" id="ARBA00001974"/>
    </source>
</evidence>
<evidence type="ECO:0000256" key="3">
    <source>
        <dbReference type="ARBA" id="ARBA00022630"/>
    </source>
</evidence>
<feature type="region of interest" description="Disordered" evidence="6">
    <location>
        <begin position="1022"/>
        <end position="1172"/>
    </location>
</feature>
<accession>A0A699GJH1</accession>
<evidence type="ECO:0000256" key="6">
    <source>
        <dbReference type="SAM" id="MobiDB-lite"/>
    </source>
</evidence>
<feature type="region of interest" description="Disordered" evidence="6">
    <location>
        <begin position="2959"/>
        <end position="2980"/>
    </location>
</feature>
<dbReference type="Pfam" id="PF05199">
    <property type="entry name" value="GMC_oxred_C"/>
    <property type="match status" value="1"/>
</dbReference>
<sequence length="3309" mass="356365">MKNENSADVCVVGGGICGALLARKLALAGKSVLMLESGPRVGRGELVERYRHAAFKSDFMAPYPFSAMSPHPVFTPEANKYIEQVGPHAFQAQYIRMLGGTSWHWAAQMWRYLPADFKTQSLYGVGKDWPIAYDDLEPYYHEAETIAGVGGSLETGSPRSKPFPMEPVPASYFQQRVTERLAPDFKVLDDCTARNSRSFDGRPACCGNNNCMPLCPIDAQYHGGIAATSAEQAGVQTLTEAVVYKLEHDDAGAITAVHYYDWNKVSHRVTAKTFVVAANAIESVKLLLMSASPRFPNGLANRSDQLGRNLCDHPAIGVTFDVDEPIWPGRGPVSPCSIGQFRDGAFRGEHAPFRIDISNASQVASVTRELIGEGYYGVKLEGAIRDRASRRVSIKNALEQLPDPNNRVTLSDKKDALGLPTPRIFWDIDDYVKKGTEQTRQRYDQIARQLGATNIKHSKAGAFSNRQHITGTLSMGKDANTSVTDPFGRAHDHPNLYMVGTGVMPTVGTCNVTLTAVALALRTADRIMAEAAHAGRHGRRGAGERRRIVCTGRPGCSGRPSTRCRHAGVDRTRQIPGHGRRLRGLPHPGRQAGVYRRRGHRQSAGDDLFDQYHAIRQIGDWRLHAGAVQQRRARRRAGRRQPPVPGHAVHGVRQIDGRRHGGAVRVLHARRASGRRPGAGHRAAVPVQPALFDGLVECAVSRPQALRGRSVEIGGMEPRRVPGAGPGPLRHLPHAAQLPDGRAIVAVPARRLAGHVVRTRHHDGCSGQAGVEPGNAGRVSDHRPRDQRRHDGHRRRPDARSHRQEFLAHGPAGYPGHGRVSDGLAGCQENCRARGRAARLRQRHCRDGGPDRRRRAAVPQQLRVVPPGPWRRHARPARAAQSRGAAPADCRQREHGHPGRRLARAQAGHARLQARAERRRDCRSHQLRDDHVRREQGEHRCAARGGIAPGRRAVATAVAGAGRDGGRRAGRAGAAVALAAASSAPGTGVDAAAGPGDDFQHGPAEHGVQHAVGAVAAQHALRAGVKSRAQHHAPLRDGAAAGHRSGARGQVRRHDRQNGQEGRYLAGPVPGHHHHRRRPPAVRPAGQAARRLRGRARRHGGLAPAGPPRRGAGNCRRPLVPADEPDRRRDRQDGPARAGRRRSGQPGCRRPVSERAQPRHRPAGGRHRRRPAAGVVDRPYHFAAAAACGDHRAPGGRRRSDGARARDLARRKRPADGSAQAHEREPAAPGGAGARQHRHHRHGIEPDCRRQPGFVVAHGAAGQLAGRDGIVDGRTDLDRQAECRQCPPGQQPGVVGVADCRQGRRRGGAGGGHDGVDQCVVEKNRGHHCRHRRHRIPDQYSGLECGRGSGPRRRAGPRFCRGGHRSAQPGATLGRRRQGHQATDRRLGGKSGRGHVAGGSGRRDDGRHCVQHRPRGGHRHRNHGRQPGTKRRHRAGEPGHHANGPGHAAKCRAGGRSGGGGRVDAGAGGSVERAHERVQAGGGGVAGNAGWRAPGAQACRSLKGCGAAVTGNAGGLVSASETNAATHRACHHYSRRPRRSGCPATDRRAMTANAAGTRHVEVTPFGPQSEPRLPRHPQELVEDPRAIEQLDTAGAVEFRGLDGLVVDRVDHAARLALEHARQRGAGRERNLVAVAVVVVVDVGQRVGHVGGDVLVQRAAERHVDQLAAAADAQYRLAGFDEFMQQFQLVHVARAVAAPFGAGGGLGVALRRDVGAALQHQAVEVARVVAQADVGGVQQAIGVDGRDHEHEHVARHDPLRNRFFQVLQVLAAQAGGARFGMKNPRRYADVQRALHDVARDRRGHPAVARHQHPAPQAEHVIAGVEIARRGGIAARGVVLALATSVPHAGLGSRPLHISLQVAHGCTLAAGGAPVSGARAAPSADCGMGGDGPRRAVLVVAPAPCARDAAVGGGHGGHAGVVGHAATAPRPRVGRRRGAHGHRRGARQRGDPGPGAQFRLAQRRRLHRALGAAQLRPRSAADGGRGAVVLDGACDCAHAGVVRLCRWALSDVFDRDPQGARRELRCAGRLFQALRDGADRRRRTRHPARAHQRARRGHVSVPPQDAAKDDALAVHDRYRAAAGLAPARFRLSGPLPVRSGRIERTAKLRCAARGRAHHGARPRCRPGARLFRRYPAASARSRPLRILPRGDGRGTVRIGFDVGDHVLLVCAVAARPADDCRLRHARVGVERRLDFQRIDVEAGPDDELPGAADDEQRAVGIAAHDVSRIEPAAGTHGGAGQRRRAVVAEHDVRSAHPQFSLCARSCDGGRIGAVGVHHARFHPRYDLAHRAVVAWPVEARLAHRGRGLREAVAVMQRHAQEALHARLEAGRQRRAARVRKAQLVGQGRVGVAQFFQQPRIHGRHALHDGQPVVVQGMQQGVGREARAQVQARASAQGAQHHGRHAVHVGDRQHAPGAVLRRQAAQGAGDGGDEQQVAVAEHHALRRAGGAGRAGGVHQRRHLLRGCRMHRLGRAVVVEGADHPGTERRIGGARAVARAMDGGFRGENATGRAGVDRAARAAVVADLVHFVRGQAAVDVDDPGVDVGGGKRERHLRHAVFAHHHQAVAGPHAQCAQQGGGVVDRSGQPGVSPVLVAVVQGASVRDAVRLAAQQAAQARRQGCQQRCNIVVVHLARRRHGKIDQCDGPGARCQPRRGPQALMSSREPRVSSDVFSTAIDERTCAEYTSELVMSLARSVPLGRSPDASCWPWNEMVTPVPAGAASLKLACAGTKPCVDAFEIEWALLDSALRPAVTPLAPMWRAEMAMMRFPLGNISIINVVLCATLRLHCYLETSGEWITYGAVRFSGKRPHDCRSRLQPLAGAAGRAGDSPVHRHGVRLLRVLAAAVARAGRQGPRRLRSGHGSAGPHLREHLRLADFHAGLDVHHVLRVSRPVRLAVRRLARTRRSAQGGRGVGRVLVRRPGDLRAGRVPAPDLADVARLRRHRRRRPGTRLYLARVHPDQMVPGPARHGHRHGHHGLWRRRHDRRAAGRHADEALRHAGRGGRVADLPGDGSDLFRVHDGGRAGVPGARQRLDAGRLDCARHQRRCGQHHDHHAPRARQPGMGHPAVLARVAGAVPERDGRYRHPGHGVAAAAGDFRRAAAGRIHRVQRPDPGAERADRSDCRRLHRPAHGPRRPPGAVRGLLLHHPVDVRRRLCHRAGLPGRFVRHADGGRHPRPPAHRVGCGRRVRSDPGRHGARVPDRRRGAEGAGIRHHHVRAGRPAGRRTAVQPDGAPGRRQALHDRRRTGGREEAGARTRRGIDGVRFDARVGRRYQPGGGGLRLAGRRHPDGDRDLDHHAEGGSAVPLTCCAP</sequence>
<evidence type="ECO:0000256" key="2">
    <source>
        <dbReference type="ARBA" id="ARBA00010790"/>
    </source>
</evidence>
<keyword evidence="4" id="KW-0274">FAD</keyword>
<feature type="compositionally biased region" description="Low complexity" evidence="6">
    <location>
        <begin position="1920"/>
        <end position="1929"/>
    </location>
</feature>
<feature type="region of interest" description="Disordered" evidence="6">
    <location>
        <begin position="2641"/>
        <end position="2662"/>
    </location>
</feature>
<feature type="region of interest" description="Disordered" evidence="6">
    <location>
        <begin position="3165"/>
        <end position="3309"/>
    </location>
</feature>
<comment type="cofactor">
    <cofactor evidence="1">
        <name>FAD</name>
        <dbReference type="ChEBI" id="CHEBI:57692"/>
    </cofactor>
</comment>
<evidence type="ECO:0000313" key="8">
    <source>
        <dbReference type="EMBL" id="GEU28265.1"/>
    </source>
</evidence>
<feature type="region of interest" description="Disordered" evidence="6">
    <location>
        <begin position="2037"/>
        <end position="2063"/>
    </location>
</feature>
<feature type="compositionally biased region" description="Gly residues" evidence="6">
    <location>
        <begin position="1455"/>
        <end position="1469"/>
    </location>
</feature>
<feature type="compositionally biased region" description="Low complexity" evidence="6">
    <location>
        <begin position="1101"/>
        <end position="1118"/>
    </location>
</feature>
<feature type="region of interest" description="Disordered" evidence="6">
    <location>
        <begin position="1187"/>
        <end position="1244"/>
    </location>
</feature>
<feature type="compositionally biased region" description="Basic residues" evidence="6">
    <location>
        <begin position="835"/>
        <end position="844"/>
    </location>
</feature>
<feature type="compositionally biased region" description="Basic and acidic residues" evidence="6">
    <location>
        <begin position="1124"/>
        <end position="1134"/>
    </location>
</feature>
<gene>
    <name evidence="8" type="ORF">Tci_000243</name>
</gene>
<feature type="domain" description="Glucose-methanol-choline oxidoreductase C-terminal" evidence="7">
    <location>
        <begin position="402"/>
        <end position="520"/>
    </location>
</feature>
<dbReference type="InterPro" id="IPR007867">
    <property type="entry name" value="GMC_OxRtase_C"/>
</dbReference>
<reference evidence="8" key="1">
    <citation type="journal article" date="2019" name="Sci. Rep.">
        <title>Draft genome of Tanacetum cinerariifolium, the natural source of mosquito coil.</title>
        <authorList>
            <person name="Yamashiro T."/>
            <person name="Shiraishi A."/>
            <person name="Satake H."/>
            <person name="Nakayama K."/>
        </authorList>
    </citation>
    <scope>NUCLEOTIDE SEQUENCE</scope>
</reference>
<evidence type="ECO:0000259" key="7">
    <source>
        <dbReference type="Pfam" id="PF05199"/>
    </source>
</evidence>
<feature type="compositionally biased region" description="Basic residues" evidence="6">
    <location>
        <begin position="2966"/>
        <end position="2980"/>
    </location>
</feature>
<feature type="compositionally biased region" description="Basic and acidic residues" evidence="6">
    <location>
        <begin position="914"/>
        <end position="930"/>
    </location>
</feature>
<dbReference type="PANTHER" id="PTHR42784">
    <property type="entry name" value="PYRANOSE 2-OXIDASE"/>
    <property type="match status" value="1"/>
</dbReference>
<organism evidence="8">
    <name type="scientific">Tanacetum cinerariifolium</name>
    <name type="common">Dalmatian daisy</name>
    <name type="synonym">Chrysanthemum cinerariifolium</name>
    <dbReference type="NCBI Taxonomy" id="118510"/>
    <lineage>
        <taxon>Eukaryota</taxon>
        <taxon>Viridiplantae</taxon>
        <taxon>Streptophyta</taxon>
        <taxon>Embryophyta</taxon>
        <taxon>Tracheophyta</taxon>
        <taxon>Spermatophyta</taxon>
        <taxon>Magnoliopsida</taxon>
        <taxon>eudicotyledons</taxon>
        <taxon>Gunneridae</taxon>
        <taxon>Pentapetalae</taxon>
        <taxon>asterids</taxon>
        <taxon>campanulids</taxon>
        <taxon>Asterales</taxon>
        <taxon>Asteraceae</taxon>
        <taxon>Asteroideae</taxon>
        <taxon>Anthemideae</taxon>
        <taxon>Anthemidinae</taxon>
        <taxon>Tanacetum</taxon>
    </lineage>
</organism>
<evidence type="ECO:0000256" key="4">
    <source>
        <dbReference type="ARBA" id="ARBA00022827"/>
    </source>
</evidence>
<feature type="region of interest" description="Disordered" evidence="6">
    <location>
        <begin position="1340"/>
        <end position="1470"/>
    </location>
</feature>
<feature type="compositionally biased region" description="Basic and acidic residues" evidence="6">
    <location>
        <begin position="3237"/>
        <end position="3267"/>
    </location>
</feature>
<protein>
    <recommendedName>
        <fullName evidence="7">Glucose-methanol-choline oxidoreductase C-terminal domain-containing protein</fullName>
    </recommendedName>
</protein>
<dbReference type="PANTHER" id="PTHR42784:SF1">
    <property type="entry name" value="PYRANOSE 2-OXIDASE"/>
    <property type="match status" value="1"/>
</dbReference>
<dbReference type="Gene3D" id="3.50.50.60">
    <property type="entry name" value="FAD/NAD(P)-binding domain"/>
    <property type="match status" value="2"/>
</dbReference>